<dbReference type="AlphaFoldDB" id="A0A344J4G8"/>
<dbReference type="OrthoDB" id="9796171at2"/>
<keyword evidence="3" id="KW-1185">Reference proteome</keyword>
<evidence type="ECO:0000259" key="1">
    <source>
        <dbReference type="Pfam" id="PF25559"/>
    </source>
</evidence>
<dbReference type="RefSeq" id="WP_112926143.1">
    <property type="nucleotide sequence ID" value="NZ_CP029556.1"/>
</dbReference>
<gene>
    <name evidence="2" type="ORF">DCD74_03800</name>
</gene>
<dbReference type="KEGG" id="lue:DCD74_03800"/>
<organism evidence="2 3">
    <name type="scientific">Solilutibacter oculi</name>
    <dbReference type="NCBI Taxonomy" id="2698682"/>
    <lineage>
        <taxon>Bacteria</taxon>
        <taxon>Pseudomonadati</taxon>
        <taxon>Pseudomonadota</taxon>
        <taxon>Gammaproteobacteria</taxon>
        <taxon>Lysobacterales</taxon>
        <taxon>Lysobacteraceae</taxon>
        <taxon>Solilutibacter</taxon>
    </lineage>
</organism>
<evidence type="ECO:0000313" key="2">
    <source>
        <dbReference type="EMBL" id="AXA83928.1"/>
    </source>
</evidence>
<proteinExistence type="predicted"/>
<protein>
    <recommendedName>
        <fullName evidence="1">DUF7931 domain-containing protein</fullName>
    </recommendedName>
</protein>
<dbReference type="InterPro" id="IPR057691">
    <property type="entry name" value="DUF7931"/>
</dbReference>
<reference evidence="3" key="1">
    <citation type="submission" date="2018-05" db="EMBL/GenBank/DDBJ databases">
        <title>Luteimonas pekinense sp. nov., isolated from human Meibomian gland secretions, Beijing, China.</title>
        <authorList>
            <person name="Wen T."/>
            <person name="Bai H."/>
            <person name="Lv H."/>
        </authorList>
    </citation>
    <scope>NUCLEOTIDE SEQUENCE [LARGE SCALE GENOMIC DNA]</scope>
    <source>
        <strain evidence="3">83-4</strain>
    </source>
</reference>
<accession>A0A344J4G8</accession>
<feature type="domain" description="DUF7931" evidence="1">
    <location>
        <begin position="9"/>
        <end position="156"/>
    </location>
</feature>
<dbReference type="Pfam" id="PF25559">
    <property type="entry name" value="DUF7931"/>
    <property type="match status" value="1"/>
</dbReference>
<dbReference type="Proteomes" id="UP000251842">
    <property type="component" value="Chromosome"/>
</dbReference>
<evidence type="ECO:0000313" key="3">
    <source>
        <dbReference type="Proteomes" id="UP000251842"/>
    </source>
</evidence>
<sequence length="158" mass="17046">MDTQRLETSDDITAAIAGLADGALRSLMLYVPRPDDALWSSPALVDALRGFLTARSQREVQWLFGAVDGLARDHGALIALAQRLPSLLQLRQSEPDFAAPAAQAFIANDRGQMLLLDSGARLAATLTGAGDRVRPLVARFSDAWERARPLAELRTLGI</sequence>
<name>A0A344J4G8_9GAMM</name>
<dbReference type="EMBL" id="CP029556">
    <property type="protein sequence ID" value="AXA83928.1"/>
    <property type="molecule type" value="Genomic_DNA"/>
</dbReference>